<keyword evidence="6 7" id="KW-0472">Membrane</keyword>
<dbReference type="GO" id="GO:0022857">
    <property type="term" value="F:transmembrane transporter activity"/>
    <property type="evidence" value="ECO:0007669"/>
    <property type="project" value="InterPro"/>
</dbReference>
<feature type="transmembrane region" description="Helical" evidence="7">
    <location>
        <begin position="49"/>
        <end position="70"/>
    </location>
</feature>
<dbReference type="RefSeq" id="WP_116067312.1">
    <property type="nucleotide sequence ID" value="NZ_BONB01000080.1"/>
</dbReference>
<dbReference type="AlphaFoldDB" id="A0A3D9ZGQ3"/>
<sequence length="444" mass="47473">MRARLNTTFQSLQVRNYRLFALGQLVKLIGVWMMFTTQDWLVFQLGGTAAQLGIVTALQFTPVLVLTLLSGRLADRYDKRKILFVANFAWTTLCILFSILVVSGAAQLWHVYVFATLLGVASAVETPVRQSFVSELVETRLLPNALGLSAATFNSARVVGPSLAGIAIALFDVGPVFVLSAVLAVAPLVCLFRMRPAELYRSELATAATREPAKVIDGLRYVRQRPDLMLPMVLMSVLAFTLFNFPVTLQALAKTGFHTGAASFGLFTTAVGLGALVGALVGGTRRARPSVYTVLASAMVFSAFGILVGILPVYWLVVAALVPTGFFMVLFAQAANQRVQLGTDAAFRGRVMALWVLVFMGVNPVSGPLVGWFADRYGAGAAIWLGGAAALVATTLALAYELRRSGNRLRILLRPVPSLRIVPLAAAAVPMAAGVPAGSVSERV</sequence>
<dbReference type="CDD" id="cd06173">
    <property type="entry name" value="MFS_MefA_like"/>
    <property type="match status" value="1"/>
</dbReference>
<protein>
    <submittedName>
        <fullName evidence="9">Putative MFS family arabinose efflux permease</fullName>
    </submittedName>
</protein>
<dbReference type="OrthoDB" id="9775268at2"/>
<evidence type="ECO:0000259" key="8">
    <source>
        <dbReference type="PROSITE" id="PS50850"/>
    </source>
</evidence>
<feature type="transmembrane region" description="Helical" evidence="7">
    <location>
        <begin position="353"/>
        <end position="374"/>
    </location>
</feature>
<feature type="transmembrane region" description="Helical" evidence="7">
    <location>
        <begin position="380"/>
        <end position="400"/>
    </location>
</feature>
<proteinExistence type="predicted"/>
<comment type="caution">
    <text evidence="9">The sequence shown here is derived from an EMBL/GenBank/DDBJ whole genome shotgun (WGS) entry which is preliminary data.</text>
</comment>
<feature type="transmembrane region" description="Helical" evidence="7">
    <location>
        <begin position="289"/>
        <end position="307"/>
    </location>
</feature>
<dbReference type="PROSITE" id="PS50850">
    <property type="entry name" value="MFS"/>
    <property type="match status" value="1"/>
</dbReference>
<feature type="transmembrane region" description="Helical" evidence="7">
    <location>
        <begin position="228"/>
        <end position="249"/>
    </location>
</feature>
<evidence type="ECO:0000313" key="9">
    <source>
        <dbReference type="EMBL" id="REF95674.1"/>
    </source>
</evidence>
<dbReference type="InterPro" id="IPR036259">
    <property type="entry name" value="MFS_trans_sf"/>
</dbReference>
<evidence type="ECO:0000256" key="2">
    <source>
        <dbReference type="ARBA" id="ARBA00022448"/>
    </source>
</evidence>
<keyword evidence="5 7" id="KW-1133">Transmembrane helix</keyword>
<comment type="subcellular location">
    <subcellularLocation>
        <location evidence="1">Cell membrane</location>
        <topology evidence="1">Multi-pass membrane protein</topology>
    </subcellularLocation>
</comment>
<keyword evidence="2" id="KW-0813">Transport</keyword>
<dbReference type="Proteomes" id="UP000256913">
    <property type="component" value="Unassembled WGS sequence"/>
</dbReference>
<evidence type="ECO:0000256" key="6">
    <source>
        <dbReference type="ARBA" id="ARBA00023136"/>
    </source>
</evidence>
<evidence type="ECO:0000313" key="10">
    <source>
        <dbReference type="Proteomes" id="UP000256913"/>
    </source>
</evidence>
<keyword evidence="4 7" id="KW-0812">Transmembrane</keyword>
<dbReference type="EMBL" id="QUMQ01000001">
    <property type="protein sequence ID" value="REF95674.1"/>
    <property type="molecule type" value="Genomic_DNA"/>
</dbReference>
<feature type="domain" description="Major facilitator superfamily (MFS) profile" evidence="8">
    <location>
        <begin position="16"/>
        <end position="405"/>
    </location>
</feature>
<dbReference type="Pfam" id="PF05977">
    <property type="entry name" value="MFS_3"/>
    <property type="match status" value="1"/>
</dbReference>
<organism evidence="9 10">
    <name type="scientific">Asanoa ferruginea</name>
    <dbReference type="NCBI Taxonomy" id="53367"/>
    <lineage>
        <taxon>Bacteria</taxon>
        <taxon>Bacillati</taxon>
        <taxon>Actinomycetota</taxon>
        <taxon>Actinomycetes</taxon>
        <taxon>Micromonosporales</taxon>
        <taxon>Micromonosporaceae</taxon>
        <taxon>Asanoa</taxon>
    </lineage>
</organism>
<feature type="transmembrane region" description="Helical" evidence="7">
    <location>
        <begin position="261"/>
        <end position="282"/>
    </location>
</feature>
<feature type="transmembrane region" description="Helical" evidence="7">
    <location>
        <begin position="82"/>
        <end position="103"/>
    </location>
</feature>
<evidence type="ECO:0000256" key="1">
    <source>
        <dbReference type="ARBA" id="ARBA00004651"/>
    </source>
</evidence>
<dbReference type="PANTHER" id="PTHR23513">
    <property type="entry name" value="INTEGRAL MEMBRANE EFFLUX PROTEIN-RELATED"/>
    <property type="match status" value="1"/>
</dbReference>
<reference evidence="9 10" key="1">
    <citation type="submission" date="2018-08" db="EMBL/GenBank/DDBJ databases">
        <title>Sequencing the genomes of 1000 actinobacteria strains.</title>
        <authorList>
            <person name="Klenk H.-P."/>
        </authorList>
    </citation>
    <scope>NUCLEOTIDE SEQUENCE [LARGE SCALE GENOMIC DNA]</scope>
    <source>
        <strain evidence="9 10">DSM 44099</strain>
    </source>
</reference>
<dbReference type="PANTHER" id="PTHR23513:SF11">
    <property type="entry name" value="STAPHYLOFERRIN A TRANSPORTER"/>
    <property type="match status" value="1"/>
</dbReference>
<evidence type="ECO:0000256" key="3">
    <source>
        <dbReference type="ARBA" id="ARBA00022475"/>
    </source>
</evidence>
<feature type="transmembrane region" description="Helical" evidence="7">
    <location>
        <begin position="20"/>
        <end position="43"/>
    </location>
</feature>
<evidence type="ECO:0000256" key="5">
    <source>
        <dbReference type="ARBA" id="ARBA00022989"/>
    </source>
</evidence>
<keyword evidence="10" id="KW-1185">Reference proteome</keyword>
<evidence type="ECO:0000256" key="7">
    <source>
        <dbReference type="SAM" id="Phobius"/>
    </source>
</evidence>
<dbReference type="InterPro" id="IPR020846">
    <property type="entry name" value="MFS_dom"/>
</dbReference>
<accession>A0A3D9ZGQ3</accession>
<feature type="transmembrane region" description="Helical" evidence="7">
    <location>
        <begin position="313"/>
        <end position="332"/>
    </location>
</feature>
<dbReference type="InterPro" id="IPR010290">
    <property type="entry name" value="TM_effector"/>
</dbReference>
<keyword evidence="3" id="KW-1003">Cell membrane</keyword>
<dbReference type="SUPFAM" id="SSF103473">
    <property type="entry name" value="MFS general substrate transporter"/>
    <property type="match status" value="1"/>
</dbReference>
<evidence type="ECO:0000256" key="4">
    <source>
        <dbReference type="ARBA" id="ARBA00022692"/>
    </source>
</evidence>
<dbReference type="GO" id="GO:0005886">
    <property type="term" value="C:plasma membrane"/>
    <property type="evidence" value="ECO:0007669"/>
    <property type="project" value="UniProtKB-SubCell"/>
</dbReference>
<feature type="transmembrane region" description="Helical" evidence="7">
    <location>
        <begin position="166"/>
        <end position="192"/>
    </location>
</feature>
<dbReference type="Gene3D" id="1.20.1250.20">
    <property type="entry name" value="MFS general substrate transporter like domains"/>
    <property type="match status" value="1"/>
</dbReference>
<gene>
    <name evidence="9" type="ORF">DFJ67_1633</name>
</gene>
<name>A0A3D9ZGQ3_9ACTN</name>